<keyword evidence="2" id="KW-0966">Cell projection</keyword>
<evidence type="ECO:0000313" key="2">
    <source>
        <dbReference type="EMBL" id="MCP1109152.1"/>
    </source>
</evidence>
<reference evidence="2 3" key="1">
    <citation type="journal article" date="2022" name="Genome Biol. Evol.">
        <title>Host diet, physiology and behaviors set the stage for Lachnospiraceae cladogenesis.</title>
        <authorList>
            <person name="Vera-Ponce De Leon A."/>
            <person name="Schneider M."/>
            <person name="Jahnes B.C."/>
            <person name="Sadowski V."/>
            <person name="Camuy-Velez L.A."/>
            <person name="Duan J."/>
            <person name="Sabree Z.L."/>
        </authorList>
    </citation>
    <scope>NUCLEOTIDE SEQUENCE [LARGE SCALE GENOMIC DNA]</scope>
    <source>
        <strain evidence="2 3">PAL227</strain>
    </source>
</reference>
<keyword evidence="3" id="KW-1185">Reference proteome</keyword>
<keyword evidence="2" id="KW-0969">Cilium</keyword>
<dbReference type="InterPro" id="IPR031316">
    <property type="entry name" value="FlgM_C"/>
</dbReference>
<sequence>MRISNDSFKHRCANSLSTDKKNVNEGMKMERSKQFDEVLLSKEKSTPDEKQIIEELTKKVRLETLKGTDSNKITSLKRQIAEGSYQIDIDEIAKRILLQGGMNKDE</sequence>
<keyword evidence="2" id="KW-0282">Flagellum</keyword>
<dbReference type="InterPro" id="IPR035890">
    <property type="entry name" value="Anti-sigma-28_factor_FlgM_sf"/>
</dbReference>
<dbReference type="Pfam" id="PF04316">
    <property type="entry name" value="FlgM"/>
    <property type="match status" value="1"/>
</dbReference>
<gene>
    <name evidence="2" type="ORF">NK118_02695</name>
</gene>
<feature type="domain" description="Anti-sigma-28 factor FlgM C-terminal" evidence="1">
    <location>
        <begin position="53"/>
        <end position="97"/>
    </location>
</feature>
<dbReference type="RefSeq" id="WP_262068058.1">
    <property type="nucleotide sequence ID" value="NZ_JAMXOC010000002.1"/>
</dbReference>
<protein>
    <submittedName>
        <fullName evidence="2">Flagellar biosynthesis anti-sigma factor FlgM</fullName>
    </submittedName>
</protein>
<accession>A0ABT1EH95</accession>
<comment type="caution">
    <text evidence="2">The sequence shown here is derived from an EMBL/GenBank/DDBJ whole genome shotgun (WGS) entry which is preliminary data.</text>
</comment>
<organism evidence="2 3">
    <name type="scientific">Ohessyouella blattaphilus</name>
    <dbReference type="NCBI Taxonomy" id="2949333"/>
    <lineage>
        <taxon>Bacteria</taxon>
        <taxon>Bacillati</taxon>
        <taxon>Bacillota</taxon>
        <taxon>Clostridia</taxon>
        <taxon>Lachnospirales</taxon>
        <taxon>Lachnospiraceae</taxon>
        <taxon>Ohessyouella</taxon>
    </lineage>
</organism>
<dbReference type="Proteomes" id="UP001523565">
    <property type="component" value="Unassembled WGS sequence"/>
</dbReference>
<name>A0ABT1EH95_9FIRM</name>
<dbReference type="EMBL" id="JAMZFV010000002">
    <property type="protein sequence ID" value="MCP1109152.1"/>
    <property type="molecule type" value="Genomic_DNA"/>
</dbReference>
<proteinExistence type="predicted"/>
<evidence type="ECO:0000313" key="3">
    <source>
        <dbReference type="Proteomes" id="UP001523565"/>
    </source>
</evidence>
<dbReference type="SUPFAM" id="SSF101498">
    <property type="entry name" value="Anti-sigma factor FlgM"/>
    <property type="match status" value="1"/>
</dbReference>
<evidence type="ECO:0000259" key="1">
    <source>
        <dbReference type="Pfam" id="PF04316"/>
    </source>
</evidence>